<dbReference type="OrthoDB" id="6538282at2"/>
<name>A0A3E1P1N3_9BACT</name>
<dbReference type="PANTHER" id="PTHR34582">
    <property type="entry name" value="UPF0702 TRANSMEMBRANE PROTEIN YCAP"/>
    <property type="match status" value="1"/>
</dbReference>
<keyword evidence="6 7" id="KW-0472">Membrane</keyword>
<comment type="caution">
    <text evidence="9">The sequence shown here is derived from an EMBL/GenBank/DDBJ whole genome shotgun (WGS) entry which is preliminary data.</text>
</comment>
<keyword evidence="3" id="KW-1003">Cell membrane</keyword>
<keyword evidence="10" id="KW-1185">Reference proteome</keyword>
<feature type="transmembrane region" description="Helical" evidence="7">
    <location>
        <begin position="20"/>
        <end position="41"/>
    </location>
</feature>
<dbReference type="InterPro" id="IPR023090">
    <property type="entry name" value="UPF0702_alpha/beta_dom_sf"/>
</dbReference>
<dbReference type="Proteomes" id="UP000261174">
    <property type="component" value="Unassembled WGS sequence"/>
</dbReference>
<feature type="transmembrane region" description="Helical" evidence="7">
    <location>
        <begin position="53"/>
        <end position="72"/>
    </location>
</feature>
<evidence type="ECO:0000259" key="8">
    <source>
        <dbReference type="Pfam" id="PF04239"/>
    </source>
</evidence>
<proteinExistence type="inferred from homology"/>
<feature type="domain" description="YetF C-terminal" evidence="8">
    <location>
        <begin position="102"/>
        <end position="178"/>
    </location>
</feature>
<keyword evidence="4 7" id="KW-0812">Transmembrane</keyword>
<feature type="transmembrane region" description="Helical" evidence="7">
    <location>
        <begin position="78"/>
        <end position="96"/>
    </location>
</feature>
<evidence type="ECO:0000313" key="9">
    <source>
        <dbReference type="EMBL" id="RFM34089.1"/>
    </source>
</evidence>
<keyword evidence="5 7" id="KW-1133">Transmembrane helix</keyword>
<organism evidence="9 10">
    <name type="scientific">Chitinophaga silvisoli</name>
    <dbReference type="NCBI Taxonomy" id="2291814"/>
    <lineage>
        <taxon>Bacteria</taxon>
        <taxon>Pseudomonadati</taxon>
        <taxon>Bacteroidota</taxon>
        <taxon>Chitinophagia</taxon>
        <taxon>Chitinophagales</taxon>
        <taxon>Chitinophagaceae</taxon>
        <taxon>Chitinophaga</taxon>
    </lineage>
</organism>
<reference evidence="9 10" key="1">
    <citation type="submission" date="2018-08" db="EMBL/GenBank/DDBJ databases">
        <title>Chitinophaga sp. K20C18050901, a novel bacterium isolated from forest soil.</title>
        <authorList>
            <person name="Wang C."/>
        </authorList>
    </citation>
    <scope>NUCLEOTIDE SEQUENCE [LARGE SCALE GENOMIC DNA]</scope>
    <source>
        <strain evidence="9 10">K20C18050901</strain>
    </source>
</reference>
<dbReference type="AlphaFoldDB" id="A0A3E1P1N3"/>
<evidence type="ECO:0000256" key="5">
    <source>
        <dbReference type="ARBA" id="ARBA00022989"/>
    </source>
</evidence>
<evidence type="ECO:0000256" key="7">
    <source>
        <dbReference type="SAM" id="Phobius"/>
    </source>
</evidence>
<accession>A0A3E1P1N3</accession>
<evidence type="ECO:0000256" key="4">
    <source>
        <dbReference type="ARBA" id="ARBA00022692"/>
    </source>
</evidence>
<evidence type="ECO:0000256" key="3">
    <source>
        <dbReference type="ARBA" id="ARBA00022475"/>
    </source>
</evidence>
<protein>
    <submittedName>
        <fullName evidence="9">DUF421 domain-containing protein</fullName>
    </submittedName>
</protein>
<sequence>MDKSQIKLTDLKRIFIGDAPMVYMIEVFCRTVIIYAFLLMLMRWLGKRMSGQLTIIDLSITIMLGAIVAPPMEMPDRGIIQGIMILFLILFFHRGLSLWGVKNSKVEDITFGKMSILVKDGLMVTEELKKTRISRGQLYSLLRQKKIFNLGEVERVYLEACGIFSIFKMEKAKPGLSLLPQKDEQVHSYQQQVADDVYACKNCGATQQIIQADTTCANCGEKKWDKAVI</sequence>
<comment type="subcellular location">
    <subcellularLocation>
        <location evidence="1">Cell membrane</location>
        <topology evidence="1">Multi-pass membrane protein</topology>
    </subcellularLocation>
</comment>
<evidence type="ECO:0000256" key="1">
    <source>
        <dbReference type="ARBA" id="ARBA00004651"/>
    </source>
</evidence>
<dbReference type="InterPro" id="IPR007353">
    <property type="entry name" value="DUF421"/>
</dbReference>
<dbReference type="Gene3D" id="3.30.240.20">
    <property type="entry name" value="bsu07140 like domains"/>
    <property type="match status" value="1"/>
</dbReference>
<evidence type="ECO:0000256" key="2">
    <source>
        <dbReference type="ARBA" id="ARBA00006448"/>
    </source>
</evidence>
<gene>
    <name evidence="9" type="ORF">DXN04_12420</name>
</gene>
<dbReference type="GO" id="GO:0005886">
    <property type="term" value="C:plasma membrane"/>
    <property type="evidence" value="ECO:0007669"/>
    <property type="project" value="UniProtKB-SubCell"/>
</dbReference>
<evidence type="ECO:0000256" key="6">
    <source>
        <dbReference type="ARBA" id="ARBA00023136"/>
    </source>
</evidence>
<dbReference type="PANTHER" id="PTHR34582:SF6">
    <property type="entry name" value="UPF0702 TRANSMEMBRANE PROTEIN YCAP"/>
    <property type="match status" value="1"/>
</dbReference>
<dbReference type="EMBL" id="QTJV01000004">
    <property type="protein sequence ID" value="RFM34089.1"/>
    <property type="molecule type" value="Genomic_DNA"/>
</dbReference>
<dbReference type="RefSeq" id="WP_116853679.1">
    <property type="nucleotide sequence ID" value="NZ_QTJV01000004.1"/>
</dbReference>
<dbReference type="Pfam" id="PF04239">
    <property type="entry name" value="DUF421"/>
    <property type="match status" value="1"/>
</dbReference>
<evidence type="ECO:0000313" key="10">
    <source>
        <dbReference type="Proteomes" id="UP000261174"/>
    </source>
</evidence>
<comment type="similarity">
    <text evidence="2">Belongs to the UPF0702 family.</text>
</comment>